<comment type="caution">
    <text evidence="1">The sequence shown here is derived from an EMBL/GenBank/DDBJ whole genome shotgun (WGS) entry which is preliminary data.</text>
</comment>
<name>A0A7J7N367_9MAGN</name>
<proteinExistence type="predicted"/>
<dbReference type="OrthoDB" id="1262810at2759"/>
<gene>
    <name evidence="1" type="ORF">GIB67_009452</name>
</gene>
<dbReference type="PANTHER" id="PTHR32387:SF3">
    <property type="entry name" value="ATP_DNA BINDING PROTEIN"/>
    <property type="match status" value="1"/>
</dbReference>
<dbReference type="Proteomes" id="UP000541444">
    <property type="component" value="Unassembled WGS sequence"/>
</dbReference>
<dbReference type="SUPFAM" id="SSF55874">
    <property type="entry name" value="ATPase domain of HSP90 chaperone/DNA topoisomerase II/histidine kinase"/>
    <property type="match status" value="1"/>
</dbReference>
<dbReference type="InterPro" id="IPR052957">
    <property type="entry name" value="Auxin_embryo_med"/>
</dbReference>
<dbReference type="InterPro" id="IPR036890">
    <property type="entry name" value="HATPase_C_sf"/>
</dbReference>
<keyword evidence="2" id="KW-1185">Reference proteome</keyword>
<dbReference type="PANTHER" id="PTHR32387">
    <property type="entry name" value="WU:FJ29H11"/>
    <property type="match status" value="1"/>
</dbReference>
<evidence type="ECO:0000313" key="2">
    <source>
        <dbReference type="Proteomes" id="UP000541444"/>
    </source>
</evidence>
<sequence length="1223" mass="138959">METTSPREHIEEIRRKKFSIGAREPNTLTEDLHQAVKNLSAELYAKDVHFLMELIQNAEDNEYSEGIKPSLEFVLTSEDITATGAKSTLLVFNNEKGFFKKNIESICSVGIGFKSVFLITAQPYIFSNGYQIRFSEEPALDCNVGYIVPEWVQTPTLSNIQHIYGDGKSLSATTIILPLKPDKVAPVKQQLSSVHPELLLFLSKIKQLNVREENTNPKLNSKFPVKVDNRVKSRDDIDEWAITLAFPNGQRLKRGMSSPGVYAYLPTDMVTNFLFIIQADFILSSSRETILLDNKWNEGILNCVSSAFFNALHSLVKTTEATPVSCLPRMFEFLPVKSSSYPQLNVVRESIKEKVKADNIIPLDSEFEEKGVLSQGKFLSCIKEGRWLQTSVGYRSPSESFLSSSEWGSLLQMGCVMVVIPLIDQAFYGNKVNYYKKELRTLGVMTEFSEACRFIGKHLMTLSASSKLTKANVLSILNFIKLLREKYMSPEDFITTVKEGKWLKTSHGFMSPLGSILHGSEWVAASKISNLPFIDQQYHGEEILSFKQELQLLGVIVGFNQNYQLVSKNICLPADLTSITAESVLLILQCIKHSRLPDAVLCDLKSRQWLVMTLGYKSPTETFVFNPEWGSLLNVFSNCFPILNESFYGSKILSHKEELQKVGIIVTYIEVSLIFASCFKKLVSSASLSRENVFSLMDCYRYLNEGAYRFPVELIQCIMEEKWCKHELKDFGVNVEFKEGSKFVAAGLNIPQNVSAITPASVLCLLECIRNSRRENINSLPDEFMNGVNKKWVKTSMGYNSPDKCLLFTSEWSSYLQCEDGPFIDEEFYSSNISSYKEELNAIGVISDPMNGCVLLANNLDCDQEINIISRIYKYLSKFNWEVKDETRKWIWIPKGSDNGKWVSPDECVLHDKDNLFGLQLYVLDKHYNKQLLNFFSMTLGVRLPSIDDYLKYVGKHWTAKTEKRLGDSLVKVATKTVSDEIMLFDKQDVFIPDELQLKDLFENVSSNPIFVWYSHLNLPSVPRKKLNEIYKGIGVPTISESVCKVDISSSDAMKFDEANPNQTLISKGMIELILGFLADPSLSIDAEERGKTVKGLLNLTVFETKEPITVSYNLLLSSGENLNVKMCRMVYWNREHSKMFTQKMDRLSARKANVEYATYFSEVISEGLLWERAELIPALSELIKLGWLLEFDKDSIEFVMKNKNLQLFAEDEYFLKSAFSSV</sequence>
<reference evidence="1 2" key="1">
    <citation type="journal article" date="2020" name="IScience">
        <title>Genome Sequencing of the Endangered Kingdonia uniflora (Circaeasteraceae, Ranunculales) Reveals Potential Mechanisms of Evolutionary Specialization.</title>
        <authorList>
            <person name="Sun Y."/>
            <person name="Deng T."/>
            <person name="Zhang A."/>
            <person name="Moore M.J."/>
            <person name="Landis J.B."/>
            <person name="Lin N."/>
            <person name="Zhang H."/>
            <person name="Zhang X."/>
            <person name="Huang J."/>
            <person name="Zhang X."/>
            <person name="Sun H."/>
            <person name="Wang H."/>
        </authorList>
    </citation>
    <scope>NUCLEOTIDE SEQUENCE [LARGE SCALE GENOMIC DNA]</scope>
    <source>
        <strain evidence="1">TB1705</strain>
        <tissue evidence="1">Leaf</tissue>
    </source>
</reference>
<evidence type="ECO:0000313" key="1">
    <source>
        <dbReference type="EMBL" id="KAF6161573.1"/>
    </source>
</evidence>
<organism evidence="1 2">
    <name type="scientific">Kingdonia uniflora</name>
    <dbReference type="NCBI Taxonomy" id="39325"/>
    <lineage>
        <taxon>Eukaryota</taxon>
        <taxon>Viridiplantae</taxon>
        <taxon>Streptophyta</taxon>
        <taxon>Embryophyta</taxon>
        <taxon>Tracheophyta</taxon>
        <taxon>Spermatophyta</taxon>
        <taxon>Magnoliopsida</taxon>
        <taxon>Ranunculales</taxon>
        <taxon>Circaeasteraceae</taxon>
        <taxon>Kingdonia</taxon>
    </lineage>
</organism>
<accession>A0A7J7N367</accession>
<protein>
    <submittedName>
        <fullName evidence="1">Uncharacterized protein</fullName>
    </submittedName>
</protein>
<dbReference type="EMBL" id="JACGCM010001129">
    <property type="protein sequence ID" value="KAF6161573.1"/>
    <property type="molecule type" value="Genomic_DNA"/>
</dbReference>
<dbReference type="AlphaFoldDB" id="A0A7J7N367"/>